<feature type="compositionally biased region" description="Low complexity" evidence="1">
    <location>
        <begin position="7"/>
        <end position="22"/>
    </location>
</feature>
<feature type="compositionally biased region" description="Polar residues" evidence="1">
    <location>
        <begin position="110"/>
        <end position="119"/>
    </location>
</feature>
<sequence length="119" mass="13007">MTTQARSSSRTMPSSSCTATRASWSWSIRSRVSTSTTGRRCRLRATSSACRTRGKAKAWSARSRPLSRPPAGRNNAYRPCSTSRPCSRHRRLVLPVPGSPRTAVMPGLRNRSSNAVSAE</sequence>
<dbReference type="EMBL" id="JYIK01000605">
    <property type="protein sequence ID" value="KWX10149.1"/>
    <property type="molecule type" value="Genomic_DNA"/>
</dbReference>
<organism evidence="2 3">
    <name type="scientific">Carbonactinospora thermoautotrophica</name>
    <dbReference type="NCBI Taxonomy" id="1469144"/>
    <lineage>
        <taxon>Bacteria</taxon>
        <taxon>Bacillati</taxon>
        <taxon>Actinomycetota</taxon>
        <taxon>Actinomycetes</taxon>
        <taxon>Kitasatosporales</taxon>
        <taxon>Carbonactinosporaceae</taxon>
        <taxon>Carbonactinospora</taxon>
    </lineage>
</organism>
<evidence type="ECO:0000313" key="3">
    <source>
        <dbReference type="Proteomes" id="UP000070598"/>
    </source>
</evidence>
<accession>A0A132NJ42</accession>
<feature type="region of interest" description="Disordered" evidence="1">
    <location>
        <begin position="53"/>
        <end position="119"/>
    </location>
</feature>
<reference evidence="3" key="1">
    <citation type="submission" date="2015-02" db="EMBL/GenBank/DDBJ databases">
        <title>Physiological reanalysis, assessment of diazotrophy, and genome sequences of multiple isolates of Streptomyces thermoautotrophicus.</title>
        <authorList>
            <person name="MacKellar D.C."/>
            <person name="Lieber L."/>
            <person name="Norman J."/>
            <person name="Bolger A."/>
            <person name="Tobin C."/>
            <person name="Murray J.W."/>
            <person name="Friesen M."/>
            <person name="Prell J."/>
        </authorList>
    </citation>
    <scope>NUCLEOTIDE SEQUENCE [LARGE SCALE GENOMIC DNA]</scope>
    <source>
        <strain evidence="3">UBT1</strain>
    </source>
</reference>
<proteinExistence type="predicted"/>
<dbReference type="Proteomes" id="UP000070598">
    <property type="component" value="Unassembled WGS sequence"/>
</dbReference>
<evidence type="ECO:0000256" key="1">
    <source>
        <dbReference type="SAM" id="MobiDB-lite"/>
    </source>
</evidence>
<feature type="region of interest" description="Disordered" evidence="1">
    <location>
        <begin position="1"/>
        <end position="22"/>
    </location>
</feature>
<name>A0A132NJ42_9ACTN</name>
<dbReference type="AlphaFoldDB" id="A0A132NJ42"/>
<gene>
    <name evidence="2" type="ORF">TR74_05365</name>
</gene>
<protein>
    <submittedName>
        <fullName evidence="2">Uncharacterized protein</fullName>
    </submittedName>
</protein>
<evidence type="ECO:0000313" key="2">
    <source>
        <dbReference type="EMBL" id="KWX10149.1"/>
    </source>
</evidence>
<comment type="caution">
    <text evidence="2">The sequence shown here is derived from an EMBL/GenBank/DDBJ whole genome shotgun (WGS) entry which is preliminary data.</text>
</comment>